<evidence type="ECO:0000256" key="1">
    <source>
        <dbReference type="SAM" id="Phobius"/>
    </source>
</evidence>
<feature type="transmembrane region" description="Helical" evidence="1">
    <location>
        <begin position="39"/>
        <end position="58"/>
    </location>
</feature>
<feature type="transmembrane region" description="Helical" evidence="1">
    <location>
        <begin position="156"/>
        <end position="177"/>
    </location>
</feature>
<protein>
    <submittedName>
        <fullName evidence="3">Peptidoglycan/LPS O-acetylase OafA/YrhL, contains acyltransferase and SGNH-hydrolase domains</fullName>
    </submittedName>
</protein>
<dbReference type="PANTHER" id="PTHR23028">
    <property type="entry name" value="ACETYLTRANSFERASE"/>
    <property type="match status" value="1"/>
</dbReference>
<keyword evidence="3" id="KW-0012">Acyltransferase</keyword>
<dbReference type="PANTHER" id="PTHR23028:SF134">
    <property type="entry name" value="PUTATIVE (AFU_ORTHOLOGUE AFUA_4G08520)-RELATED"/>
    <property type="match status" value="1"/>
</dbReference>
<evidence type="ECO:0000259" key="2">
    <source>
        <dbReference type="Pfam" id="PF01757"/>
    </source>
</evidence>
<dbReference type="GO" id="GO:0016787">
    <property type="term" value="F:hydrolase activity"/>
    <property type="evidence" value="ECO:0007669"/>
    <property type="project" value="UniProtKB-KW"/>
</dbReference>
<name>A0A1I6K4L3_9SPHN</name>
<keyword evidence="3" id="KW-0378">Hydrolase</keyword>
<dbReference type="EMBL" id="FOZG01000001">
    <property type="protein sequence ID" value="SFR86172.1"/>
    <property type="molecule type" value="Genomic_DNA"/>
</dbReference>
<dbReference type="Proteomes" id="UP000198824">
    <property type="component" value="Unassembled WGS sequence"/>
</dbReference>
<evidence type="ECO:0000313" key="3">
    <source>
        <dbReference type="EMBL" id="SFR86172.1"/>
    </source>
</evidence>
<dbReference type="STRING" id="1166337.SAMN05192580_1323"/>
<dbReference type="OrthoDB" id="9796461at2"/>
<feature type="transmembrane region" description="Helical" evidence="1">
    <location>
        <begin position="105"/>
        <end position="128"/>
    </location>
</feature>
<reference evidence="3 4" key="1">
    <citation type="submission" date="2016-10" db="EMBL/GenBank/DDBJ databases">
        <authorList>
            <person name="de Groot N.N."/>
        </authorList>
    </citation>
    <scope>NUCLEOTIDE SEQUENCE [LARGE SCALE GENOMIC DNA]</scope>
    <source>
        <strain evidence="3 4">S5-249</strain>
    </source>
</reference>
<dbReference type="InterPro" id="IPR050879">
    <property type="entry name" value="Acyltransferase_3"/>
</dbReference>
<organism evidence="3 4">
    <name type="scientific">Sphingomonas jatrophae</name>
    <dbReference type="NCBI Taxonomy" id="1166337"/>
    <lineage>
        <taxon>Bacteria</taxon>
        <taxon>Pseudomonadati</taxon>
        <taxon>Pseudomonadota</taxon>
        <taxon>Alphaproteobacteria</taxon>
        <taxon>Sphingomonadales</taxon>
        <taxon>Sphingomonadaceae</taxon>
        <taxon>Sphingomonas</taxon>
    </lineage>
</organism>
<feature type="transmembrane region" description="Helical" evidence="1">
    <location>
        <begin position="303"/>
        <end position="324"/>
    </location>
</feature>
<keyword evidence="1" id="KW-0812">Transmembrane</keyword>
<keyword evidence="3" id="KW-0808">Transferase</keyword>
<dbReference type="AlphaFoldDB" id="A0A1I6K4L3"/>
<feature type="domain" description="Acyltransferase 3" evidence="2">
    <location>
        <begin position="8"/>
        <end position="320"/>
    </location>
</feature>
<sequence>MPIRDRLACLDALRAIAAAIVVVHHAGPMLFGSMLLPRGYLAVDFFFMLSGFVMAHAYDDRLREGLSGTAMLRARIVRLYPTIAIGILAAAAVMLATGSDPVQTLFLLTTCLLFIPVATAPDNAIFLLDGVQWSLLFELVANGAHTRLYRLSDRSLALLTGIAALATVAACRAHGSLGIGDVAATFAGGLVRVAFPYLSGMLLHRLYRSGALTVTRIDARGCAVVLCALLSLPAATLWWADAAVVILAFPMLLANAVRARTEGMVLTLSEVGGRLSYPLYALHLPALSATVALATASGLKTGALPMFAGCAAALLLAIATHALLHRRPWRASPWRSRAKQSLLHGWRTIIRADGALR</sequence>
<proteinExistence type="predicted"/>
<feature type="transmembrane region" description="Helical" evidence="1">
    <location>
        <begin position="12"/>
        <end position="33"/>
    </location>
</feature>
<keyword evidence="4" id="KW-1185">Reference proteome</keyword>
<dbReference type="GO" id="GO:0016747">
    <property type="term" value="F:acyltransferase activity, transferring groups other than amino-acyl groups"/>
    <property type="evidence" value="ECO:0007669"/>
    <property type="project" value="InterPro"/>
</dbReference>
<gene>
    <name evidence="3" type="ORF">SAMN05192580_1323</name>
</gene>
<feature type="transmembrane region" description="Helical" evidence="1">
    <location>
        <begin position="183"/>
        <end position="203"/>
    </location>
</feature>
<accession>A0A1I6K4L3</accession>
<keyword evidence="1" id="KW-1133">Transmembrane helix</keyword>
<dbReference type="RefSeq" id="WP_093312547.1">
    <property type="nucleotide sequence ID" value="NZ_FOZG01000001.1"/>
</dbReference>
<keyword evidence="1" id="KW-0472">Membrane</keyword>
<feature type="transmembrane region" description="Helical" evidence="1">
    <location>
        <begin position="79"/>
        <end position="99"/>
    </location>
</feature>
<dbReference type="InterPro" id="IPR002656">
    <property type="entry name" value="Acyl_transf_3_dom"/>
</dbReference>
<dbReference type="Pfam" id="PF01757">
    <property type="entry name" value="Acyl_transf_3"/>
    <property type="match status" value="1"/>
</dbReference>
<evidence type="ECO:0000313" key="4">
    <source>
        <dbReference type="Proteomes" id="UP000198824"/>
    </source>
</evidence>